<feature type="transmembrane region" description="Helical" evidence="1">
    <location>
        <begin position="362"/>
        <end position="385"/>
    </location>
</feature>
<dbReference type="EMBL" id="QXDF01000001">
    <property type="protein sequence ID" value="RIA55288.1"/>
    <property type="molecule type" value="Genomic_DNA"/>
</dbReference>
<dbReference type="SUPFAM" id="SSF52151">
    <property type="entry name" value="FabD/lysophospholipase-like"/>
    <property type="match status" value="1"/>
</dbReference>
<sequence>MSQRETAQLPLVWRVFKIIGDIIWDMRAPLLVSVGAFIVFYVPGQTREIYRVLALEVETAPYRPIISLILLAGLSYFLWSMSRSLWKNSVDIDPHVTFSPLARFISHVFSMLIALLPIIGVLMAMMPSGVGSTVELIAEVGIPGAEDRETVGGQFAVVSRDIVQSLRGQNDFPPYISEIVDNYNQVAVYLLIAIQATAALLLVMFLFLLWRAFRPGSHFAKQPFSLWYFVPIVLALGAIIALVAAQPIIRSLGGGPLLVTWIITGVGSFAIICLFLMALTYLLAGCTRIYDVIGIPAVTILVSAALIFAFFNWNNNHKVRLQPANPEAEAQPDDLYIAFLDWLDNRPDDRKRLYADIGNQKYPVYVVAAQGGGVYAANLAALTMARLYTACPALRHHVFAISGVSGGSLGASAFNAFWMQARRNQSPEVMGDHCQLQAKTDGRISALEQNIRTYLGHDFLSPVLSGALFPDFFQRFIVPGFGVLDRARAFEASLNHAWIDTNRKLGNETADNAPTPFERNFLRASADFRDPQVQAPSLVLNTTSVETGERFVVAPFLKDPIVPMEFVYPIMAQGDDGMPAEHDISLATAVSLSARFPIILPPGAYPRQISPFHFSQKNLVDGGYFESSAIETAIDLVNGIKQRLQRLSDTLDVQPEFRIIILNEDFTADLEPAGLTEFGAPVMTLDKTRRRRGQLAKWRVKTGEAFERFYAVELQHDYFYMPLGWHLSKTTQNMIAEQIGFPSECRIPAYTPDSETAAIFGRSPSFRNFIQLVNELNNNRCSLADIITELPPARAQAAVAE</sequence>
<reference evidence="2 3" key="1">
    <citation type="submission" date="2018-08" db="EMBL/GenBank/DDBJ databases">
        <title>Genomic Encyclopedia of Archaeal and Bacterial Type Strains, Phase II (KMG-II): from individual species to whole genera.</title>
        <authorList>
            <person name="Goeker M."/>
        </authorList>
    </citation>
    <scope>NUCLEOTIDE SEQUENCE [LARGE SCALE GENOMIC DNA]</scope>
    <source>
        <strain evidence="2 3">DSM 5002</strain>
    </source>
</reference>
<dbReference type="OrthoDB" id="581211at2"/>
<keyword evidence="1" id="KW-1133">Transmembrane helix</keyword>
<keyword evidence="1" id="KW-0812">Transmembrane</keyword>
<name>A0A397Q2K3_9HYPH</name>
<organism evidence="2 3">
    <name type="scientific">Dichotomicrobium thermohalophilum</name>
    <dbReference type="NCBI Taxonomy" id="933063"/>
    <lineage>
        <taxon>Bacteria</taxon>
        <taxon>Pseudomonadati</taxon>
        <taxon>Pseudomonadota</taxon>
        <taxon>Alphaproteobacteria</taxon>
        <taxon>Hyphomicrobiales</taxon>
        <taxon>Hyphomicrobiaceae</taxon>
        <taxon>Dichotomicrobium</taxon>
    </lineage>
</organism>
<feature type="transmembrane region" description="Helical" evidence="1">
    <location>
        <begin position="261"/>
        <end position="282"/>
    </location>
</feature>
<evidence type="ECO:0000313" key="3">
    <source>
        <dbReference type="Proteomes" id="UP000266273"/>
    </source>
</evidence>
<dbReference type="InterPro" id="IPR016035">
    <property type="entry name" value="Acyl_Trfase/lysoPLipase"/>
</dbReference>
<keyword evidence="1" id="KW-0472">Membrane</keyword>
<feature type="transmembrane region" description="Helical" evidence="1">
    <location>
        <begin position="289"/>
        <end position="311"/>
    </location>
</feature>
<dbReference type="RefSeq" id="WP_119060213.1">
    <property type="nucleotide sequence ID" value="NZ_QXDF01000001.1"/>
</dbReference>
<feature type="transmembrane region" description="Helical" evidence="1">
    <location>
        <begin position="21"/>
        <end position="42"/>
    </location>
</feature>
<comment type="caution">
    <text evidence="2">The sequence shown here is derived from an EMBL/GenBank/DDBJ whole genome shotgun (WGS) entry which is preliminary data.</text>
</comment>
<dbReference type="Proteomes" id="UP000266273">
    <property type="component" value="Unassembled WGS sequence"/>
</dbReference>
<proteinExistence type="predicted"/>
<keyword evidence="3" id="KW-1185">Reference proteome</keyword>
<feature type="transmembrane region" description="Helical" evidence="1">
    <location>
        <begin position="225"/>
        <end position="249"/>
    </location>
</feature>
<gene>
    <name evidence="2" type="ORF">BXY53_0349</name>
</gene>
<accession>A0A397Q2K3</accession>
<evidence type="ECO:0000256" key="1">
    <source>
        <dbReference type="SAM" id="Phobius"/>
    </source>
</evidence>
<protein>
    <recommendedName>
        <fullName evidence="4">Patatin-like phospholipase</fullName>
    </recommendedName>
</protein>
<dbReference type="AlphaFoldDB" id="A0A397Q2K3"/>
<feature type="transmembrane region" description="Helical" evidence="1">
    <location>
        <begin position="62"/>
        <end position="79"/>
    </location>
</feature>
<feature type="transmembrane region" description="Helical" evidence="1">
    <location>
        <begin position="186"/>
        <end position="213"/>
    </location>
</feature>
<feature type="transmembrane region" description="Helical" evidence="1">
    <location>
        <begin position="104"/>
        <end position="126"/>
    </location>
</feature>
<feature type="transmembrane region" description="Helical" evidence="1">
    <location>
        <begin position="397"/>
        <end position="418"/>
    </location>
</feature>
<evidence type="ECO:0000313" key="2">
    <source>
        <dbReference type="EMBL" id="RIA55288.1"/>
    </source>
</evidence>
<evidence type="ECO:0008006" key="4">
    <source>
        <dbReference type="Google" id="ProtNLM"/>
    </source>
</evidence>